<accession>A0ABQ8TBW7</accession>
<name>A0ABQ8TBW7_PERAM</name>
<dbReference type="SUPFAM" id="SSF51735">
    <property type="entry name" value="NAD(P)-binding Rossmann-fold domains"/>
    <property type="match status" value="1"/>
</dbReference>
<dbReference type="Proteomes" id="UP001148838">
    <property type="component" value="Unassembled WGS sequence"/>
</dbReference>
<organism evidence="2 3">
    <name type="scientific">Periplaneta americana</name>
    <name type="common">American cockroach</name>
    <name type="synonym">Blatta americana</name>
    <dbReference type="NCBI Taxonomy" id="6978"/>
    <lineage>
        <taxon>Eukaryota</taxon>
        <taxon>Metazoa</taxon>
        <taxon>Ecdysozoa</taxon>
        <taxon>Arthropoda</taxon>
        <taxon>Hexapoda</taxon>
        <taxon>Insecta</taxon>
        <taxon>Pterygota</taxon>
        <taxon>Neoptera</taxon>
        <taxon>Polyneoptera</taxon>
        <taxon>Dictyoptera</taxon>
        <taxon>Blattodea</taxon>
        <taxon>Blattoidea</taxon>
        <taxon>Blattidae</taxon>
        <taxon>Blattinae</taxon>
        <taxon>Periplaneta</taxon>
    </lineage>
</organism>
<dbReference type="Gene3D" id="3.40.50.720">
    <property type="entry name" value="NAD(P)-binding Rossmann-like Domain"/>
    <property type="match status" value="1"/>
</dbReference>
<dbReference type="EMBL" id="JAJSOF020000013">
    <property type="protein sequence ID" value="KAJ4443297.1"/>
    <property type="molecule type" value="Genomic_DNA"/>
</dbReference>
<evidence type="ECO:0000259" key="1">
    <source>
        <dbReference type="Pfam" id="PF07993"/>
    </source>
</evidence>
<comment type="caution">
    <text evidence="2">The sequence shown here is derived from an EMBL/GenBank/DDBJ whole genome shotgun (WGS) entry which is preliminary data.</text>
</comment>
<dbReference type="InterPro" id="IPR036291">
    <property type="entry name" value="NAD(P)-bd_dom_sf"/>
</dbReference>
<dbReference type="Pfam" id="PF07993">
    <property type="entry name" value="NAD_binding_4"/>
    <property type="match status" value="1"/>
</dbReference>
<dbReference type="InterPro" id="IPR013120">
    <property type="entry name" value="FAR_NAD-bd"/>
</dbReference>
<sequence length="446" mass="50596">MAFGEFRRTQLVKSTLLISTLGPLEFNKMRKEIVSVQKQQDIYAFRPILPRKTANMNKGTLMRRGSSRTSEKELRKRLVKCFVWLLAEEVDVVFHCAATVRFDEKLRFAVGINVRGTESVLQLAREMRRLKTTEELNFHVNQSVINVQKHYRTKFGADPPVGQNPLMLHRFKSTILRKRLRLHPYLLQLLQALIPEDKVLRRNFCTKFKVVPNQKRKRKSSSVPSAATATSSTEVELSNRFSVLDSLEPESDAPSNSVSEPKRRKKILLLGSSHGRGIGQRLQASLGEKYAVTSFFKPKASLSNVIGDLSALAKDLDKEDHHSARMVILLEQQCSFGKTFSGGEKEYIFQNVLVSFRIKPAIDAFYNARSIVRHPPPTRYAKAPRSFTSVHIALIMSETILTIDTDRTFVITRDGCFVGKITFLQSKSTRQLVLPPIFPFAQTSGS</sequence>
<feature type="domain" description="Thioester reductase (TE)" evidence="1">
    <location>
        <begin position="86"/>
        <end position="132"/>
    </location>
</feature>
<evidence type="ECO:0000313" key="2">
    <source>
        <dbReference type="EMBL" id="KAJ4443297.1"/>
    </source>
</evidence>
<evidence type="ECO:0000313" key="3">
    <source>
        <dbReference type="Proteomes" id="UP001148838"/>
    </source>
</evidence>
<keyword evidence="3" id="KW-1185">Reference proteome</keyword>
<proteinExistence type="predicted"/>
<reference evidence="2 3" key="1">
    <citation type="journal article" date="2022" name="Allergy">
        <title>Genome assembly and annotation of Periplaneta americana reveal a comprehensive cockroach allergen profile.</title>
        <authorList>
            <person name="Wang L."/>
            <person name="Xiong Q."/>
            <person name="Saelim N."/>
            <person name="Wang L."/>
            <person name="Nong W."/>
            <person name="Wan A.T."/>
            <person name="Shi M."/>
            <person name="Liu X."/>
            <person name="Cao Q."/>
            <person name="Hui J.H.L."/>
            <person name="Sookrung N."/>
            <person name="Leung T.F."/>
            <person name="Tungtrongchitr A."/>
            <person name="Tsui S.K.W."/>
        </authorList>
    </citation>
    <scope>NUCLEOTIDE SEQUENCE [LARGE SCALE GENOMIC DNA]</scope>
    <source>
        <strain evidence="2">PWHHKU_190912</strain>
    </source>
</reference>
<gene>
    <name evidence="2" type="ORF">ANN_04965</name>
</gene>
<protein>
    <recommendedName>
        <fullName evidence="1">Thioester reductase (TE) domain-containing protein</fullName>
    </recommendedName>
</protein>